<dbReference type="InterPro" id="IPR018060">
    <property type="entry name" value="HTH_AraC"/>
</dbReference>
<dbReference type="SUPFAM" id="SSF51215">
    <property type="entry name" value="Regulatory protein AraC"/>
    <property type="match status" value="1"/>
</dbReference>
<dbReference type="Pfam" id="PF12833">
    <property type="entry name" value="HTH_18"/>
    <property type="match status" value="1"/>
</dbReference>
<proteinExistence type="predicted"/>
<dbReference type="GO" id="GO:0043565">
    <property type="term" value="F:sequence-specific DNA binding"/>
    <property type="evidence" value="ECO:0007669"/>
    <property type="project" value="InterPro"/>
</dbReference>
<evidence type="ECO:0000259" key="4">
    <source>
        <dbReference type="PROSITE" id="PS01124"/>
    </source>
</evidence>
<dbReference type="InterPro" id="IPR037923">
    <property type="entry name" value="HTH-like"/>
</dbReference>
<keyword evidence="6" id="KW-1185">Reference proteome</keyword>
<dbReference type="InterPro" id="IPR020449">
    <property type="entry name" value="Tscrpt_reg_AraC-type_HTH"/>
</dbReference>
<dbReference type="PROSITE" id="PS01124">
    <property type="entry name" value="HTH_ARAC_FAMILY_2"/>
    <property type="match status" value="1"/>
</dbReference>
<evidence type="ECO:0000256" key="3">
    <source>
        <dbReference type="ARBA" id="ARBA00023163"/>
    </source>
</evidence>
<reference evidence="5" key="1">
    <citation type="submission" date="2019-08" db="EMBL/GenBank/DDBJ databases">
        <title>Comparative genome analysis confer to the adaptation heavy metal polluted environment.</title>
        <authorList>
            <person name="Li Y."/>
        </authorList>
    </citation>
    <scope>NUCLEOTIDE SEQUENCE [LARGE SCALE GENOMIC DNA]</scope>
    <source>
        <strain evidence="5">P1</strain>
    </source>
</reference>
<dbReference type="EMBL" id="CP043450">
    <property type="protein sequence ID" value="QEM08551.1"/>
    <property type="molecule type" value="Genomic_DNA"/>
</dbReference>
<gene>
    <name evidence="5" type="ORF">DEO27_000455</name>
</gene>
<evidence type="ECO:0000256" key="1">
    <source>
        <dbReference type="ARBA" id="ARBA00023015"/>
    </source>
</evidence>
<evidence type="ECO:0000256" key="2">
    <source>
        <dbReference type="ARBA" id="ARBA00023125"/>
    </source>
</evidence>
<name>A0A5C1HTY6_9SPHI</name>
<dbReference type="PRINTS" id="PR00032">
    <property type="entry name" value="HTHARAC"/>
</dbReference>
<dbReference type="AlphaFoldDB" id="A0A5C1HTY6"/>
<dbReference type="KEGG" id="mrub:DEO27_000455"/>
<feature type="domain" description="HTH araC/xylS-type" evidence="4">
    <location>
        <begin position="188"/>
        <end position="298"/>
    </location>
</feature>
<dbReference type="PANTHER" id="PTHR43280:SF32">
    <property type="entry name" value="TRANSCRIPTIONAL REGULATORY PROTEIN"/>
    <property type="match status" value="1"/>
</dbReference>
<evidence type="ECO:0000313" key="6">
    <source>
        <dbReference type="Proteomes" id="UP000251402"/>
    </source>
</evidence>
<dbReference type="GO" id="GO:0003700">
    <property type="term" value="F:DNA-binding transcription factor activity"/>
    <property type="evidence" value="ECO:0007669"/>
    <property type="project" value="InterPro"/>
</dbReference>
<dbReference type="Proteomes" id="UP000251402">
    <property type="component" value="Chromosome"/>
</dbReference>
<dbReference type="SMART" id="SM00342">
    <property type="entry name" value="HTH_ARAC"/>
    <property type="match status" value="1"/>
</dbReference>
<accession>A0A5C1HTY6</accession>
<keyword evidence="3" id="KW-0804">Transcription</keyword>
<dbReference type="OrthoDB" id="629929at2"/>
<dbReference type="SUPFAM" id="SSF46689">
    <property type="entry name" value="Homeodomain-like"/>
    <property type="match status" value="1"/>
</dbReference>
<dbReference type="RefSeq" id="WP_112573445.1">
    <property type="nucleotide sequence ID" value="NZ_CP043450.1"/>
</dbReference>
<sequence>MTTFLKLDSFYSKVNADSDPQGADTGHFNIIRVEDLSVSGNKPPVYSRRDYYKVSLVTGHSKIHYADRCYEIDESALVFTNPMVPYHWEPISEIQTGFICIFTEAFFNNFGRLQNYPVFMSAENAVITLTPAQLQQFQDIFSKMQDELNSSYAYKYDLLRNLLMETVHEAQKLQPAYGKPSLGATAHERIAVLFSELLERQYPIELNNQRVVLSSASAFADSLNVHVNHLNKALKEITGNSTSQLISNRMLQEAKTLLKNSDWAVSEIAWSLGFDESNHFSAFFKRHTGFSPKQFRQS</sequence>
<evidence type="ECO:0000313" key="5">
    <source>
        <dbReference type="EMBL" id="QEM08551.1"/>
    </source>
</evidence>
<dbReference type="InterPro" id="IPR009057">
    <property type="entry name" value="Homeodomain-like_sf"/>
</dbReference>
<keyword evidence="2" id="KW-0238">DNA-binding</keyword>
<organism evidence="5 6">
    <name type="scientific">Mucilaginibacter rubeus</name>
    <dbReference type="NCBI Taxonomy" id="2027860"/>
    <lineage>
        <taxon>Bacteria</taxon>
        <taxon>Pseudomonadati</taxon>
        <taxon>Bacteroidota</taxon>
        <taxon>Sphingobacteriia</taxon>
        <taxon>Sphingobacteriales</taxon>
        <taxon>Sphingobacteriaceae</taxon>
        <taxon>Mucilaginibacter</taxon>
    </lineage>
</organism>
<dbReference type="PANTHER" id="PTHR43280">
    <property type="entry name" value="ARAC-FAMILY TRANSCRIPTIONAL REGULATOR"/>
    <property type="match status" value="1"/>
</dbReference>
<protein>
    <submittedName>
        <fullName evidence="5">Helix-turn-helix transcriptional regulator</fullName>
    </submittedName>
</protein>
<keyword evidence="1" id="KW-0805">Transcription regulation</keyword>
<dbReference type="Gene3D" id="1.10.10.60">
    <property type="entry name" value="Homeodomain-like"/>
    <property type="match status" value="1"/>
</dbReference>